<dbReference type="EMBL" id="CWOW01000002">
    <property type="protein sequence ID" value="CRZ97031.1"/>
    <property type="molecule type" value="Genomic_DNA"/>
</dbReference>
<organism evidence="1 2">
    <name type="scientific">Vibrio cholerae</name>
    <dbReference type="NCBI Taxonomy" id="666"/>
    <lineage>
        <taxon>Bacteria</taxon>
        <taxon>Pseudomonadati</taxon>
        <taxon>Pseudomonadota</taxon>
        <taxon>Gammaproteobacteria</taxon>
        <taxon>Vibrionales</taxon>
        <taxon>Vibrionaceae</taxon>
        <taxon>Vibrio</taxon>
    </lineage>
</organism>
<reference evidence="1 2" key="1">
    <citation type="submission" date="2015-07" db="EMBL/GenBank/DDBJ databases">
        <authorList>
            <consortium name="Pathogen Informatics"/>
        </authorList>
    </citation>
    <scope>NUCLEOTIDE SEQUENCE [LARGE SCALE GENOMIC DNA]</scope>
    <source>
        <strain evidence="1 2">A51</strain>
    </source>
</reference>
<protein>
    <submittedName>
        <fullName evidence="1">Uncharacterized protein</fullName>
    </submittedName>
</protein>
<dbReference type="Proteomes" id="UP000044806">
    <property type="component" value="Unassembled WGS sequence"/>
</dbReference>
<proteinExistence type="predicted"/>
<dbReference type="AlphaFoldDB" id="A0A655P7T4"/>
<sequence length="96" mass="11023">MPMRLINRLIVYDFLISLMLACYKMERLSGGNWAQRESNAGFTLSDKIHHAFTNICDTTQLLVTDASLTLHLVSVLFTQAKQHLTVLPEDWREILC</sequence>
<gene>
    <name evidence="1" type="ORF">ERS013165_00676</name>
</gene>
<evidence type="ECO:0000313" key="1">
    <source>
        <dbReference type="EMBL" id="CRZ97031.1"/>
    </source>
</evidence>
<evidence type="ECO:0000313" key="2">
    <source>
        <dbReference type="Proteomes" id="UP000044806"/>
    </source>
</evidence>
<accession>A0A655P7T4</accession>
<name>A0A655P7T4_VIBCL</name>